<dbReference type="PROSITE" id="PS51898">
    <property type="entry name" value="TYR_RECOMBINASE"/>
    <property type="match status" value="1"/>
</dbReference>
<dbReference type="SUPFAM" id="SSF56349">
    <property type="entry name" value="DNA breaking-rejoining enzymes"/>
    <property type="match status" value="1"/>
</dbReference>
<dbReference type="AlphaFoldDB" id="A0A2Z5PMH6"/>
<dbReference type="Pfam" id="PF00589">
    <property type="entry name" value="Phage_integrase"/>
    <property type="match status" value="1"/>
</dbReference>
<keyword evidence="3" id="KW-0233">DNA recombination</keyword>
<feature type="domain" description="Tyr recombinase" evidence="4">
    <location>
        <begin position="153"/>
        <end position="347"/>
    </location>
</feature>
<dbReference type="InterPro" id="IPR050090">
    <property type="entry name" value="Tyrosine_recombinase_XerCD"/>
</dbReference>
<sequence length="347" mass="40447">MSKKVLKNTFKIEFLGNGSNDKIYAEKIPMNPINKWNDIYRSERLGSGINHSTIQNESSILAVFLSFCDEELHKEPNTLTSADLKKFFYYLRYVRKPNNSKIKNKLQNERISEKAFKIYYTLVKKFYATLNLENFKQFEKECQTPIFRKTRPNPHDAITSEEFNKIINEIENSDSSTKIRNILAFRLLWDTGARISEIIKLRYKDCDFEKGRFNISNTNREIRTVVCSKETLKLFNQHLSKINDFSNPDDPIFQVSGGEKSRQISSNYLIKAMTKTVQKLKEKGIIENNRDLVLYSLRPGRAVEVFDGGLSIAHIQQLLGHHDIRTTMKYNPVIERCPDLDNLQNNL</sequence>
<gene>
    <name evidence="5" type="ORF">MMKA1_07970</name>
</gene>
<keyword evidence="2" id="KW-0238">DNA-binding</keyword>
<dbReference type="Gene3D" id="1.10.150.130">
    <property type="match status" value="1"/>
</dbReference>
<protein>
    <submittedName>
        <fullName evidence="5">Putative phage integrase</fullName>
    </submittedName>
</protein>
<evidence type="ECO:0000313" key="6">
    <source>
        <dbReference type="Proteomes" id="UP000264208"/>
    </source>
</evidence>
<evidence type="ECO:0000256" key="1">
    <source>
        <dbReference type="ARBA" id="ARBA00022908"/>
    </source>
</evidence>
<keyword evidence="1" id="KW-0229">DNA integration</keyword>
<dbReference type="CDD" id="cd00397">
    <property type="entry name" value="DNA_BRE_C"/>
    <property type="match status" value="1"/>
</dbReference>
<dbReference type="GO" id="GO:0003677">
    <property type="term" value="F:DNA binding"/>
    <property type="evidence" value="ECO:0007669"/>
    <property type="project" value="UniProtKB-KW"/>
</dbReference>
<dbReference type="Gene3D" id="1.10.443.10">
    <property type="entry name" value="Intergrase catalytic core"/>
    <property type="match status" value="1"/>
</dbReference>
<dbReference type="GeneID" id="41279213"/>
<evidence type="ECO:0000256" key="3">
    <source>
        <dbReference type="ARBA" id="ARBA00023172"/>
    </source>
</evidence>
<dbReference type="PANTHER" id="PTHR30349">
    <property type="entry name" value="PHAGE INTEGRASE-RELATED"/>
    <property type="match status" value="1"/>
</dbReference>
<evidence type="ECO:0000259" key="4">
    <source>
        <dbReference type="PROSITE" id="PS51898"/>
    </source>
</evidence>
<dbReference type="KEGG" id="mmak:MMKA1_07970"/>
<name>A0A2Z5PMH6_METMI</name>
<proteinExistence type="predicted"/>
<organism evidence="5 6">
    <name type="scientific">Methanococcus maripaludis KA1</name>
    <dbReference type="NCBI Taxonomy" id="637914"/>
    <lineage>
        <taxon>Archaea</taxon>
        <taxon>Methanobacteriati</taxon>
        <taxon>Methanobacteriota</taxon>
        <taxon>Methanomada group</taxon>
        <taxon>Methanococci</taxon>
        <taxon>Methanococcales</taxon>
        <taxon>Methanococcaceae</taxon>
        <taxon>Methanococcus</taxon>
    </lineage>
</organism>
<dbReference type="GO" id="GO:0006310">
    <property type="term" value="P:DNA recombination"/>
    <property type="evidence" value="ECO:0007669"/>
    <property type="project" value="UniProtKB-KW"/>
</dbReference>
<evidence type="ECO:0000256" key="2">
    <source>
        <dbReference type="ARBA" id="ARBA00023125"/>
    </source>
</evidence>
<evidence type="ECO:0000313" key="5">
    <source>
        <dbReference type="EMBL" id="BAP60914.1"/>
    </source>
</evidence>
<dbReference type="Proteomes" id="UP000264208">
    <property type="component" value="Chromosome"/>
</dbReference>
<dbReference type="PANTHER" id="PTHR30349:SF41">
    <property type="entry name" value="INTEGRASE_RECOMBINASE PROTEIN MJ0367-RELATED"/>
    <property type="match status" value="1"/>
</dbReference>
<reference evidence="5 6" key="1">
    <citation type="submission" date="2009-06" db="EMBL/GenBank/DDBJ databases">
        <title>Molecular Evidence for Microbiologically Influenced Corrosion from genome of Methanogen.</title>
        <authorList>
            <person name="Ito N."/>
            <person name="Tsurumaru H."/>
            <person name="Shimizu A."/>
            <person name="Harada T."/>
            <person name="Hosoyama A."/>
            <person name="Horikawa H."/>
            <person name="Wakai S."/>
            <person name="Sasaki K."/>
            <person name="Nishijima K."/>
            <person name="Ataku H."/>
            <person name="Yamazaki J."/>
            <person name="Mise M."/>
            <person name="Yamazaki S."/>
            <person name="Tanikawa S."/>
            <person name="Harayama S."/>
            <person name="Fujita N."/>
        </authorList>
    </citation>
    <scope>NUCLEOTIDE SEQUENCE [LARGE SCALE GENOMIC DNA]</scope>
    <source>
        <strain evidence="6">KA1 ( NBRC 102054)</strain>
    </source>
</reference>
<dbReference type="InterPro" id="IPR010998">
    <property type="entry name" value="Integrase_recombinase_N"/>
</dbReference>
<accession>A0A2Z5PMH6</accession>
<dbReference type="InterPro" id="IPR013762">
    <property type="entry name" value="Integrase-like_cat_sf"/>
</dbReference>
<dbReference type="InterPro" id="IPR011010">
    <property type="entry name" value="DNA_brk_join_enz"/>
</dbReference>
<dbReference type="RefSeq" id="WP_146778131.1">
    <property type="nucleotide sequence ID" value="NZ_AP011526.1"/>
</dbReference>
<dbReference type="InterPro" id="IPR002104">
    <property type="entry name" value="Integrase_catalytic"/>
</dbReference>
<dbReference type="EMBL" id="AP011526">
    <property type="protein sequence ID" value="BAP60914.1"/>
    <property type="molecule type" value="Genomic_DNA"/>
</dbReference>
<dbReference type="GO" id="GO:0015074">
    <property type="term" value="P:DNA integration"/>
    <property type="evidence" value="ECO:0007669"/>
    <property type="project" value="UniProtKB-KW"/>
</dbReference>